<sequence length="110" mass="11724">MAVPSRSRAVALVLCVSMSLFLSGPVDASYHALALEGWPYAFPLGPWHDYSLAEKATLPVPIEPVVAAHLASYPGAYAIMATRGSIHIAPLPGHSVSQFQYNFDAPPGTY</sequence>
<protein>
    <submittedName>
        <fullName evidence="1">Uncharacterized protein</fullName>
    </submittedName>
</protein>
<dbReference type="STRING" id="7167.A0A182F2D8"/>
<dbReference type="AlphaFoldDB" id="A0A182F2D8"/>
<dbReference type="OrthoDB" id="7743350at2759"/>
<reference evidence="1" key="2">
    <citation type="submission" date="2022-08" db="UniProtKB">
        <authorList>
            <consortium name="EnsemblMetazoa"/>
        </authorList>
    </citation>
    <scope>IDENTIFICATION</scope>
    <source>
        <strain evidence="1">STECLA/ALBI9_A</strain>
    </source>
</reference>
<keyword evidence="2" id="KW-1185">Reference proteome</keyword>
<reference evidence="1 2" key="1">
    <citation type="journal article" date="2017" name="G3 (Bethesda)">
        <title>The Physical Genome Mapping of Anopheles albimanus Corrected Scaffold Misassemblies and Identified Interarm Rearrangements in Genus Anopheles.</title>
        <authorList>
            <person name="Artemov G.N."/>
            <person name="Peery A.N."/>
            <person name="Jiang X."/>
            <person name="Tu Z."/>
            <person name="Stegniy V.N."/>
            <person name="Sharakhova M.V."/>
            <person name="Sharakhov I.V."/>
        </authorList>
    </citation>
    <scope>NUCLEOTIDE SEQUENCE [LARGE SCALE GENOMIC DNA]</scope>
    <source>
        <strain evidence="1 2">ALBI9_A</strain>
    </source>
</reference>
<dbReference type="EnsemblMetazoa" id="AALB000619-RA">
    <property type="protein sequence ID" value="AALB000619-PA"/>
    <property type="gene ID" value="AALB000619"/>
</dbReference>
<evidence type="ECO:0000313" key="2">
    <source>
        <dbReference type="Proteomes" id="UP000069272"/>
    </source>
</evidence>
<name>A0A182F2D8_ANOAL</name>
<dbReference type="VEuPathDB" id="VectorBase:AALB20_029574"/>
<dbReference type="KEGG" id="aali:118458650"/>
<dbReference type="InterPro" id="IPR031874">
    <property type="entry name" value="Cuticle_Acp1"/>
</dbReference>
<dbReference type="RefSeq" id="XP_035777233.1">
    <property type="nucleotide sequence ID" value="XM_035921340.1"/>
</dbReference>
<dbReference type="Proteomes" id="UP000069272">
    <property type="component" value="Chromosome 2L"/>
</dbReference>
<dbReference type="GeneID" id="118458650"/>
<evidence type="ECO:0000313" key="1">
    <source>
        <dbReference type="EnsemblMetazoa" id="AALB000619-PA"/>
    </source>
</evidence>
<proteinExistence type="predicted"/>
<dbReference type="PANTHER" id="PTHR12336">
    <property type="entry name" value="ADULT CUTICLE PROTEIN 1-RELATED"/>
    <property type="match status" value="1"/>
</dbReference>
<organism evidence="1 2">
    <name type="scientific">Anopheles albimanus</name>
    <name type="common">New world malaria mosquito</name>
    <dbReference type="NCBI Taxonomy" id="7167"/>
    <lineage>
        <taxon>Eukaryota</taxon>
        <taxon>Metazoa</taxon>
        <taxon>Ecdysozoa</taxon>
        <taxon>Arthropoda</taxon>
        <taxon>Hexapoda</taxon>
        <taxon>Insecta</taxon>
        <taxon>Pterygota</taxon>
        <taxon>Neoptera</taxon>
        <taxon>Endopterygota</taxon>
        <taxon>Diptera</taxon>
        <taxon>Nematocera</taxon>
        <taxon>Culicoidea</taxon>
        <taxon>Culicidae</taxon>
        <taxon>Anophelinae</taxon>
        <taxon>Anopheles</taxon>
    </lineage>
</organism>
<accession>A0A182F2D8</accession>
<dbReference type="Pfam" id="PF15955">
    <property type="entry name" value="Cuticle_4"/>
    <property type="match status" value="1"/>
</dbReference>
<dbReference type="VEuPathDB" id="VectorBase:AALB000619"/>
<dbReference type="PANTHER" id="PTHR12336:SF0">
    <property type="entry name" value="ADULT CUTICLE PROTEIN 1-RELATED"/>
    <property type="match status" value="1"/>
</dbReference>